<feature type="domain" description="SGNH" evidence="3">
    <location>
        <begin position="485"/>
        <end position="716"/>
    </location>
</feature>
<dbReference type="AlphaFoldDB" id="A0A7I9WQA4"/>
<evidence type="ECO:0000313" key="4">
    <source>
        <dbReference type="EMBL" id="GFG59456.1"/>
    </source>
</evidence>
<dbReference type="InterPro" id="IPR043968">
    <property type="entry name" value="SGNH"/>
</dbReference>
<dbReference type="GO" id="GO:0016747">
    <property type="term" value="F:acyltransferase activity, transferring groups other than amino-acyl groups"/>
    <property type="evidence" value="ECO:0007669"/>
    <property type="project" value="InterPro"/>
</dbReference>
<dbReference type="Pfam" id="PF01757">
    <property type="entry name" value="Acyl_transf_3"/>
    <property type="match status" value="1"/>
</dbReference>
<keyword evidence="1" id="KW-0472">Membrane</keyword>
<feature type="transmembrane region" description="Helical" evidence="1">
    <location>
        <begin position="323"/>
        <end position="340"/>
    </location>
</feature>
<dbReference type="InterPro" id="IPR050879">
    <property type="entry name" value="Acyltransferase_3"/>
</dbReference>
<keyword evidence="1" id="KW-1133">Transmembrane helix</keyword>
<comment type="caution">
    <text evidence="4">The sequence shown here is derived from an EMBL/GenBank/DDBJ whole genome shotgun (WGS) entry which is preliminary data.</text>
</comment>
<dbReference type="PANTHER" id="PTHR23028:SF53">
    <property type="entry name" value="ACYL_TRANSF_3 DOMAIN-CONTAINING PROTEIN"/>
    <property type="match status" value="1"/>
</dbReference>
<feature type="transmembrane region" description="Helical" evidence="1">
    <location>
        <begin position="346"/>
        <end position="364"/>
    </location>
</feature>
<keyword evidence="4" id="KW-0012">Acyltransferase</keyword>
<evidence type="ECO:0000313" key="5">
    <source>
        <dbReference type="Proteomes" id="UP000465241"/>
    </source>
</evidence>
<name>A0A7I9WQA4_9MYCO</name>
<accession>A0A7I9WQA4</accession>
<feature type="domain" description="Acyltransferase 3" evidence="2">
    <location>
        <begin position="26"/>
        <end position="362"/>
    </location>
</feature>
<feature type="transmembrane region" description="Helical" evidence="1">
    <location>
        <begin position="280"/>
        <end position="302"/>
    </location>
</feature>
<sequence length="733" mass="77964">MHQTHTVEPAAAARVPRGGAGAFRPDIEGLRAVAVLAVVLFHADLVGLDGGFAGVDVFFVVSGFLITGMLWREAAATGTVRLRDFFGARARRLLPASAVVGVVTALAVVALLPPLRVPTVLYDGIASALYLGNYWFIVADVNYFSDLLSPSPFQHYWSLGVEEQFYLVWPVLILGTAWLVRRVRRSPTRQINSPRPILAVLAAVTVVSLTLSVVVTHVVPVVAFFSLPTRAWELALGGLVALSAERWRRLQPPVAAALGWSGLALIVVACAGLSETTPYPGTAALLPTVGTALVIGAGCAVPSRGCGRLLATAPLRTLGRMSYSWYLWHWPVLVLAPALVGQPLGWAQRLSAVLISLALAAMTLRWIENPLRFARRLRESGSLSLVLGGVVTAVAVAVCVLLLAVISVPGGRGVPRPAPAVSVAPLAAGAGSAAHDSAVQEAMSQVQRAVAASVGLREVPSDLSPPLLDVAEQQRQFSFDGCLRNPYQDGQPECAFADITSSTTVALIGDSNAAMWAPALEEAAGQRGWRLELIAKMACPLMDINLDDPFRRLVERFQHCEQWRAGALARLREERPALIVVGAWRGYGVDESLTGFTAFDAAWLTGLTNLVRQLRDTGARVLVLGPIPSPHQSVPMCLSGHLDDASACALPRSTAVNDRGIAAEAAATEAGGGDYADLTRLFCTAQRCPGIVGNTLVYLDVSHQTLEYSRWLAPVIGALADRTLDRGGDRVPR</sequence>
<dbReference type="Proteomes" id="UP000465241">
    <property type="component" value="Unassembled WGS sequence"/>
</dbReference>
<evidence type="ECO:0000259" key="2">
    <source>
        <dbReference type="Pfam" id="PF01757"/>
    </source>
</evidence>
<dbReference type="PANTHER" id="PTHR23028">
    <property type="entry name" value="ACETYLTRANSFERASE"/>
    <property type="match status" value="1"/>
</dbReference>
<dbReference type="Pfam" id="PF19040">
    <property type="entry name" value="SGNH"/>
    <property type="match status" value="1"/>
</dbReference>
<feature type="transmembrane region" description="Helical" evidence="1">
    <location>
        <begin position="166"/>
        <end position="184"/>
    </location>
</feature>
<protein>
    <submittedName>
        <fullName evidence="4">Acyltransferase</fullName>
    </submittedName>
</protein>
<dbReference type="GO" id="GO:0016020">
    <property type="term" value="C:membrane"/>
    <property type="evidence" value="ECO:0007669"/>
    <property type="project" value="TreeGrafter"/>
</dbReference>
<keyword evidence="5" id="KW-1185">Reference proteome</keyword>
<evidence type="ECO:0000256" key="1">
    <source>
        <dbReference type="SAM" id="Phobius"/>
    </source>
</evidence>
<feature type="transmembrane region" description="Helical" evidence="1">
    <location>
        <begin position="50"/>
        <end position="71"/>
    </location>
</feature>
<feature type="transmembrane region" description="Helical" evidence="1">
    <location>
        <begin position="196"/>
        <end position="215"/>
    </location>
</feature>
<reference evidence="4 5" key="1">
    <citation type="journal article" date="2019" name="Emerg. Microbes Infect.">
        <title>Comprehensive subspecies identification of 175 nontuberculous mycobacteria species based on 7547 genomic profiles.</title>
        <authorList>
            <person name="Matsumoto Y."/>
            <person name="Kinjo T."/>
            <person name="Motooka D."/>
            <person name="Nabeya D."/>
            <person name="Jung N."/>
            <person name="Uechi K."/>
            <person name="Horii T."/>
            <person name="Iida T."/>
            <person name="Fujita J."/>
            <person name="Nakamura S."/>
        </authorList>
    </citation>
    <scope>NUCLEOTIDE SEQUENCE [LARGE SCALE GENOMIC DNA]</scope>
    <source>
        <strain evidence="4 5">JCM 13392</strain>
    </source>
</reference>
<feature type="transmembrane region" description="Helical" evidence="1">
    <location>
        <begin position="92"/>
        <end position="112"/>
    </location>
</feature>
<keyword evidence="1" id="KW-0812">Transmembrane</keyword>
<keyword evidence="4" id="KW-0808">Transferase</keyword>
<proteinExistence type="predicted"/>
<gene>
    <name evidence="4" type="ORF">MMUR_35920</name>
</gene>
<organism evidence="4 5">
    <name type="scientific">Mycolicibacterium murale</name>
    <dbReference type="NCBI Taxonomy" id="182220"/>
    <lineage>
        <taxon>Bacteria</taxon>
        <taxon>Bacillati</taxon>
        <taxon>Actinomycetota</taxon>
        <taxon>Actinomycetes</taxon>
        <taxon>Mycobacteriales</taxon>
        <taxon>Mycobacteriaceae</taxon>
        <taxon>Mycolicibacterium</taxon>
    </lineage>
</organism>
<dbReference type="EMBL" id="BLKT01000003">
    <property type="protein sequence ID" value="GFG59456.1"/>
    <property type="molecule type" value="Genomic_DNA"/>
</dbReference>
<dbReference type="GO" id="GO:0009103">
    <property type="term" value="P:lipopolysaccharide biosynthetic process"/>
    <property type="evidence" value="ECO:0007669"/>
    <property type="project" value="TreeGrafter"/>
</dbReference>
<evidence type="ECO:0000259" key="3">
    <source>
        <dbReference type="Pfam" id="PF19040"/>
    </source>
</evidence>
<feature type="transmembrane region" description="Helical" evidence="1">
    <location>
        <begin position="385"/>
        <end position="406"/>
    </location>
</feature>
<dbReference type="InterPro" id="IPR002656">
    <property type="entry name" value="Acyl_transf_3_dom"/>
</dbReference>